<evidence type="ECO:0000256" key="4">
    <source>
        <dbReference type="SAM" id="MobiDB-lite"/>
    </source>
</evidence>
<dbReference type="EMBL" id="CAJOBB010003309">
    <property type="protein sequence ID" value="CAF4033430.1"/>
    <property type="molecule type" value="Genomic_DNA"/>
</dbReference>
<dbReference type="PROSITE" id="PS50026">
    <property type="entry name" value="EGF_3"/>
    <property type="match status" value="1"/>
</dbReference>
<dbReference type="PROSITE" id="PS00022">
    <property type="entry name" value="EGF_1"/>
    <property type="match status" value="1"/>
</dbReference>
<evidence type="ECO:0000256" key="5">
    <source>
        <dbReference type="SAM" id="Phobius"/>
    </source>
</evidence>
<dbReference type="InterPro" id="IPR013320">
    <property type="entry name" value="ConA-like_dom_sf"/>
</dbReference>
<keyword evidence="2 3" id="KW-1015">Disulfide bond</keyword>
<feature type="domain" description="EGF-like" evidence="6">
    <location>
        <begin position="122"/>
        <end position="154"/>
    </location>
</feature>
<evidence type="ECO:0000313" key="8">
    <source>
        <dbReference type="Proteomes" id="UP000663868"/>
    </source>
</evidence>
<dbReference type="PANTHER" id="PTHR42535">
    <property type="entry name" value="OOKINETE PROTEIN, PUTATIVE-RELATED"/>
    <property type="match status" value="1"/>
</dbReference>
<evidence type="ECO:0000256" key="2">
    <source>
        <dbReference type="ARBA" id="ARBA00023157"/>
    </source>
</evidence>
<keyword evidence="3" id="KW-0245">EGF-like domain</keyword>
<name>A0A819R2S4_9BILA</name>
<keyword evidence="5" id="KW-0472">Membrane</keyword>
<dbReference type="AlphaFoldDB" id="A0A819R2S4"/>
<dbReference type="InterPro" id="IPR000742">
    <property type="entry name" value="EGF"/>
</dbReference>
<dbReference type="SMART" id="SM00560">
    <property type="entry name" value="LamGL"/>
    <property type="match status" value="1"/>
</dbReference>
<dbReference type="Pfam" id="PF13385">
    <property type="entry name" value="Laminin_G_3"/>
    <property type="match status" value="2"/>
</dbReference>
<dbReference type="InterPro" id="IPR006558">
    <property type="entry name" value="LamG-like"/>
</dbReference>
<keyword evidence="5" id="KW-1133">Transmembrane helix</keyword>
<proteinExistence type="predicted"/>
<comment type="caution">
    <text evidence="7">The sequence shown here is derived from an EMBL/GenBank/DDBJ whole genome shotgun (WGS) entry which is preliminary data.</text>
</comment>
<feature type="region of interest" description="Disordered" evidence="4">
    <location>
        <begin position="29"/>
        <end position="63"/>
    </location>
</feature>
<feature type="compositionally biased region" description="Polar residues" evidence="4">
    <location>
        <begin position="35"/>
        <end position="63"/>
    </location>
</feature>
<feature type="transmembrane region" description="Helical" evidence="5">
    <location>
        <begin position="69"/>
        <end position="92"/>
    </location>
</feature>
<dbReference type="SUPFAM" id="SSF49899">
    <property type="entry name" value="Concanavalin A-like lectins/glucanases"/>
    <property type="match status" value="2"/>
</dbReference>
<accession>A0A819R2S4</accession>
<evidence type="ECO:0000256" key="3">
    <source>
        <dbReference type="PROSITE-ProRule" id="PRU00076"/>
    </source>
</evidence>
<feature type="disulfide bond" evidence="3">
    <location>
        <begin position="126"/>
        <end position="136"/>
    </location>
</feature>
<gene>
    <name evidence="7" type="ORF">KXQ929_LOCUS30438</name>
</gene>
<keyword evidence="1" id="KW-0732">Signal</keyword>
<comment type="caution">
    <text evidence="3">Lacks conserved residue(s) required for the propagation of feature annotation.</text>
</comment>
<dbReference type="Proteomes" id="UP000663868">
    <property type="component" value="Unassembled WGS sequence"/>
</dbReference>
<protein>
    <recommendedName>
        <fullName evidence="6">EGF-like domain-containing protein</fullName>
    </recommendedName>
</protein>
<organism evidence="7 8">
    <name type="scientific">Adineta steineri</name>
    <dbReference type="NCBI Taxonomy" id="433720"/>
    <lineage>
        <taxon>Eukaryota</taxon>
        <taxon>Metazoa</taxon>
        <taxon>Spiralia</taxon>
        <taxon>Gnathifera</taxon>
        <taxon>Rotifera</taxon>
        <taxon>Eurotatoria</taxon>
        <taxon>Bdelloidea</taxon>
        <taxon>Adinetida</taxon>
        <taxon>Adinetidae</taxon>
        <taxon>Adineta</taxon>
    </lineage>
</organism>
<feature type="disulfide bond" evidence="3">
    <location>
        <begin position="144"/>
        <end position="153"/>
    </location>
</feature>
<dbReference type="Gene3D" id="2.10.25.10">
    <property type="entry name" value="Laminin"/>
    <property type="match status" value="1"/>
</dbReference>
<keyword evidence="5" id="KW-0812">Transmembrane</keyword>
<dbReference type="Gene3D" id="2.60.120.200">
    <property type="match status" value="2"/>
</dbReference>
<dbReference type="PANTHER" id="PTHR42535:SF2">
    <property type="entry name" value="CHROMOSOME UNDETERMINED SCAFFOLD_146, WHOLE GENOME SHOTGUN SEQUENCE"/>
    <property type="match status" value="1"/>
</dbReference>
<evidence type="ECO:0000256" key="1">
    <source>
        <dbReference type="ARBA" id="ARBA00022729"/>
    </source>
</evidence>
<evidence type="ECO:0000259" key="6">
    <source>
        <dbReference type="PROSITE" id="PS50026"/>
    </source>
</evidence>
<reference evidence="7" key="1">
    <citation type="submission" date="2021-02" db="EMBL/GenBank/DDBJ databases">
        <authorList>
            <person name="Nowell W R."/>
        </authorList>
    </citation>
    <scope>NUCLEOTIDE SEQUENCE</scope>
</reference>
<evidence type="ECO:0000313" key="7">
    <source>
        <dbReference type="EMBL" id="CAF4033430.1"/>
    </source>
</evidence>
<sequence>MYGLQRQNNKSNEQNFEYNALALSTLNGNDRDSSRNTIIPSNSVYNGSTNLRTADESTTNRSTGSDRKIFGVGLFLGILAAGIALTTVIVLWKHSGSASTTSPTTVTTTTASTTTTVTTTTTAPVCNPSCLNGGNCTAPNVCTCSTAWEGSICQTPIEAFWAFDGTLQDLYNNFNGIGRNGITYLSPGYNGAGSCLWLNRSMNQSVVMNNPPFLNMSYTSLTLEVWIYARTLCNNNPYTDNSIFGQLDQGAQDRTLHFIIRNQRIYLGFFLDDDLGTQILNAKQWYHLAYVYDYSINTQYVYVNGYLDTSRSSSGPYQGMTGPVTIGTIGLNASNDQFDGCLDSMAYYNWAKNATEILNDATLVVYLSFNGDTLLDSDPLKINGTGTNYSYTSAGRINQSISLSGSSSYVQVTGLTRLGINGWPYSFAVWIKPTNLANGTIIHLSSRTDGAQIGGWCLPMMGLTSSGQIAIDSWNSSNVPLTGPQAPLNIWTHVVTTYSPTSGLKLYINGTLWSSVGAYTFAAGSIPMTITLGNSLLGTSTCNTATIQMGQFYGSIDEFYVYARELTTSEVTALANP</sequence>